<evidence type="ECO:0008006" key="4">
    <source>
        <dbReference type="Google" id="ProtNLM"/>
    </source>
</evidence>
<feature type="signal peptide" evidence="1">
    <location>
        <begin position="1"/>
        <end position="20"/>
    </location>
</feature>
<name>A0ABR7XAT0_9SPHI</name>
<comment type="caution">
    <text evidence="2">The sequence shown here is derived from an EMBL/GenBank/DDBJ whole genome shotgun (WGS) entry which is preliminary data.</text>
</comment>
<keyword evidence="1" id="KW-0732">Signal</keyword>
<evidence type="ECO:0000256" key="1">
    <source>
        <dbReference type="SAM" id="SignalP"/>
    </source>
</evidence>
<organism evidence="2 3">
    <name type="scientific">Mucilaginibacter rigui</name>
    <dbReference type="NCBI Taxonomy" id="534635"/>
    <lineage>
        <taxon>Bacteria</taxon>
        <taxon>Pseudomonadati</taxon>
        <taxon>Bacteroidota</taxon>
        <taxon>Sphingobacteriia</taxon>
        <taxon>Sphingobacteriales</taxon>
        <taxon>Sphingobacteriaceae</taxon>
        <taxon>Mucilaginibacter</taxon>
    </lineage>
</organism>
<reference evidence="2 3" key="1">
    <citation type="submission" date="2020-09" db="EMBL/GenBank/DDBJ databases">
        <title>Novel species of Mucilaginibacter isolated from a glacier on the Tibetan Plateau.</title>
        <authorList>
            <person name="Liu Q."/>
            <person name="Xin Y.-H."/>
        </authorList>
    </citation>
    <scope>NUCLEOTIDE SEQUENCE [LARGE SCALE GENOMIC DNA]</scope>
    <source>
        <strain evidence="2 3">CGMCC 1.13878</strain>
    </source>
</reference>
<gene>
    <name evidence="2" type="ORF">IDJ75_20585</name>
</gene>
<dbReference type="RefSeq" id="WP_191177539.1">
    <property type="nucleotide sequence ID" value="NZ_JACWMW010000008.1"/>
</dbReference>
<dbReference type="Proteomes" id="UP000618754">
    <property type="component" value="Unassembled WGS sequence"/>
</dbReference>
<evidence type="ECO:0000313" key="2">
    <source>
        <dbReference type="EMBL" id="MBD1387693.1"/>
    </source>
</evidence>
<feature type="chain" id="PRO_5045637252" description="Outer membrane protein beta-barrel domain-containing protein" evidence="1">
    <location>
        <begin position="21"/>
        <end position="164"/>
    </location>
</feature>
<protein>
    <recommendedName>
        <fullName evidence="4">Outer membrane protein beta-barrel domain-containing protein</fullName>
    </recommendedName>
</protein>
<accession>A0ABR7XAT0</accession>
<evidence type="ECO:0000313" key="3">
    <source>
        <dbReference type="Proteomes" id="UP000618754"/>
    </source>
</evidence>
<dbReference type="EMBL" id="JACWMW010000008">
    <property type="protein sequence ID" value="MBD1387693.1"/>
    <property type="molecule type" value="Genomic_DNA"/>
</dbReference>
<proteinExistence type="predicted"/>
<sequence>MKKFLLALVLLSGAAFSSFAQSSSESGKFSIGLEAGLPVGDIKDAGGKLFIGGSLKYDQPIATSTFFTISAGYTSLSFKDTYGGGSTGFVPVKAGIKYFLAESFYGEAQLGAAFSTESGGGTAFAYAPGIGYSFGGGLDLGVRYEAWSKNGTVSQVAARLAYSF</sequence>
<keyword evidence="3" id="KW-1185">Reference proteome</keyword>